<dbReference type="InterPro" id="IPR027434">
    <property type="entry name" value="Homing_endonucl"/>
</dbReference>
<accession>B3V4S1</accession>
<evidence type="ECO:0000313" key="2">
    <source>
        <dbReference type="EMBL" id="ACC97284.1"/>
    </source>
</evidence>
<keyword evidence="2" id="KW-0150">Chloroplast</keyword>
<dbReference type="GO" id="GO:0004519">
    <property type="term" value="F:endonuclease activity"/>
    <property type="evidence" value="ECO:0007669"/>
    <property type="project" value="UniProtKB-KW"/>
</dbReference>
<evidence type="ECO:0000259" key="1">
    <source>
        <dbReference type="Pfam" id="PF00961"/>
    </source>
</evidence>
<dbReference type="RefSeq" id="YP_002000452.1">
    <property type="nucleotide sequence ID" value="NC_011031.1"/>
</dbReference>
<keyword evidence="2" id="KW-0540">Nuclease</keyword>
<dbReference type="InterPro" id="IPR051289">
    <property type="entry name" value="LAGLIDADG_Endonuclease"/>
</dbReference>
<dbReference type="SUPFAM" id="SSF55608">
    <property type="entry name" value="Homing endonucleases"/>
    <property type="match status" value="1"/>
</dbReference>
<proteinExistence type="predicted"/>
<dbReference type="EMBL" id="EU677193">
    <property type="protein sequence ID" value="ACC97286.1"/>
    <property type="molecule type" value="Genomic_DNA"/>
</dbReference>
<reference evidence="2" key="2">
    <citation type="submission" date="2008-04" db="EMBL/GenBank/DDBJ databases">
        <authorList>
            <consortium name="US DOE Joint Genome Institute"/>
            <person name="Lucas S."/>
            <person name="Copeland A."/>
            <person name="Lapidus A."/>
            <person name="Glavina del Rio T."/>
            <person name="Pitluck S."/>
            <person name="Sun H."/>
            <person name="Schmutz J."/>
            <person name="Larimer F."/>
            <person name="Land M."/>
            <person name="Hauser L."/>
            <person name="Kyrpides N."/>
            <person name="Anderson I."/>
            <person name="Herlemann D.P.R."/>
            <person name="Geissinger O."/>
            <person name="Ikeda-Ohtsubo W."/>
            <person name="Kunin V."/>
            <person name="Humgenholtz P."/>
            <person name="Brune A."/>
            <person name="Richardson P."/>
        </authorList>
    </citation>
    <scope>NUCLEOTIDE SEQUENCE</scope>
    <source>
        <strain evidence="2">SAG 575-1b</strain>
    </source>
</reference>
<feature type="domain" description="Homing endonuclease LAGLIDADG" evidence="1">
    <location>
        <begin position="48"/>
        <end position="151"/>
    </location>
</feature>
<sequence>MGTISREGRFFFFDSESEPSEAIRLEFSRIKFFINSTIMTTNLNPQWIVGFCDGEACFNLDVHMLDSMRWKIQMQSEFTVVQHERDIQILHALKDYFDCGSVIINRKDSTSTRWMWRVKNVKHLTQHIIPFFEKHQLKTKKKLEFLTFRKISLKMNEGYHLESLENFLEIVDLGEELSQRGAKEKPKKLKRKKVDEQLENLRAQLNQQTPNENEK</sequence>
<dbReference type="AlphaFoldDB" id="B3V4S1"/>
<dbReference type="PANTHER" id="PTHR36181:SF3">
    <property type="entry name" value="INTRON-ENCODED DNA ENDONUCLEASE AI5 BETA"/>
    <property type="match status" value="1"/>
</dbReference>
<protein>
    <submittedName>
        <fullName evidence="2">Putative LAGLIDADG homing endonuclease</fullName>
    </submittedName>
</protein>
<dbReference type="EMBL" id="EU677193">
    <property type="protein sequence ID" value="ACC97284.1"/>
    <property type="molecule type" value="Genomic_DNA"/>
</dbReference>
<keyword evidence="2" id="KW-0378">Hydrolase</keyword>
<dbReference type="RefSeq" id="YP_002000425.1">
    <property type="nucleotide sequence ID" value="NC_011031.1"/>
</dbReference>
<organism evidence="2">
    <name type="scientific">Oedogonium cardiacum</name>
    <name type="common">Filamentous green alga</name>
    <dbReference type="NCBI Taxonomy" id="55995"/>
    <lineage>
        <taxon>Eukaryota</taxon>
        <taxon>Viridiplantae</taxon>
        <taxon>Chlorophyta</taxon>
        <taxon>core chlorophytes</taxon>
        <taxon>Chlorophyceae</taxon>
        <taxon>OCC clade</taxon>
        <taxon>Oedogoniales</taxon>
        <taxon>Oedogoniaceae</taxon>
        <taxon>Oedogonium</taxon>
    </lineage>
</organism>
<dbReference type="Gene3D" id="3.10.28.10">
    <property type="entry name" value="Homing endonucleases"/>
    <property type="match status" value="1"/>
</dbReference>
<name>B3V4S1_OEDCA</name>
<dbReference type="Pfam" id="PF00961">
    <property type="entry name" value="LAGLIDADG_1"/>
    <property type="match status" value="1"/>
</dbReference>
<dbReference type="InterPro" id="IPR004860">
    <property type="entry name" value="LAGLIDADG_dom"/>
</dbReference>
<gene>
    <name evidence="2" type="primary">orf215</name>
</gene>
<dbReference type="GeneID" id="6440140"/>
<geneLocation type="chloroplast" evidence="2"/>
<dbReference type="PANTHER" id="PTHR36181">
    <property type="entry name" value="INTRON-ENCODED ENDONUCLEASE AI3-RELATED"/>
    <property type="match status" value="1"/>
</dbReference>
<keyword evidence="2" id="KW-0934">Plastid</keyword>
<reference evidence="2" key="1">
    <citation type="journal article" date="2008" name="BMC Genomics">
        <title>Chloroplast DNA sequence of the green alga Oedogonium cardiacum (Chlorophyceae): unique genome architecture, derived characters shared with the Chaetophorales and novel genes acquired through horizontal transfer.</title>
        <authorList>
            <person name="Brouard J.S."/>
            <person name="Otis C."/>
            <person name="Lemieux C."/>
            <person name="Turmel M."/>
        </authorList>
    </citation>
    <scope>NUCLEOTIDE SEQUENCE [LARGE SCALE GENOMIC DNA]</scope>
    <source>
        <strain evidence="2">SAG 575-1b</strain>
    </source>
</reference>
<dbReference type="GeneID" id="6440121"/>
<dbReference type="GO" id="GO:0005739">
    <property type="term" value="C:mitochondrion"/>
    <property type="evidence" value="ECO:0007669"/>
    <property type="project" value="UniProtKB-ARBA"/>
</dbReference>
<keyword evidence="2" id="KW-0255">Endonuclease</keyword>